<comment type="caution">
    <text evidence="2">The sequence shown here is derived from an EMBL/GenBank/DDBJ whole genome shotgun (WGS) entry which is preliminary data.</text>
</comment>
<reference evidence="3" key="1">
    <citation type="journal article" date="2019" name="Int. J. Syst. Evol. Microbiol.">
        <title>The Global Catalogue of Microorganisms (GCM) 10K type strain sequencing project: providing services to taxonomists for standard genome sequencing and annotation.</title>
        <authorList>
            <consortium name="The Broad Institute Genomics Platform"/>
            <consortium name="The Broad Institute Genome Sequencing Center for Infectious Disease"/>
            <person name="Wu L."/>
            <person name="Ma J."/>
        </authorList>
    </citation>
    <scope>NUCLEOTIDE SEQUENCE [LARGE SCALE GENOMIC DNA]</scope>
    <source>
        <strain evidence="3">JCM 14969</strain>
    </source>
</reference>
<evidence type="ECO:0000256" key="1">
    <source>
        <dbReference type="SAM" id="MobiDB-lite"/>
    </source>
</evidence>
<feature type="compositionally biased region" description="Pro residues" evidence="1">
    <location>
        <begin position="193"/>
        <end position="211"/>
    </location>
</feature>
<feature type="compositionally biased region" description="Low complexity" evidence="1">
    <location>
        <begin position="169"/>
        <end position="182"/>
    </location>
</feature>
<dbReference type="EMBL" id="BAAAOS010000041">
    <property type="protein sequence ID" value="GAA1594915.1"/>
    <property type="molecule type" value="Genomic_DNA"/>
</dbReference>
<evidence type="ECO:0000313" key="3">
    <source>
        <dbReference type="Proteomes" id="UP001500393"/>
    </source>
</evidence>
<dbReference type="PRINTS" id="PR01217">
    <property type="entry name" value="PRICHEXTENSN"/>
</dbReference>
<dbReference type="Proteomes" id="UP001500393">
    <property type="component" value="Unassembled WGS sequence"/>
</dbReference>
<feature type="compositionally biased region" description="Low complexity" evidence="1">
    <location>
        <begin position="83"/>
        <end position="92"/>
    </location>
</feature>
<keyword evidence="3" id="KW-1185">Reference proteome</keyword>
<feature type="compositionally biased region" description="Pro residues" evidence="1">
    <location>
        <begin position="128"/>
        <end position="148"/>
    </location>
</feature>
<organism evidence="2 3">
    <name type="scientific">Kribbella sancticallisti</name>
    <dbReference type="NCBI Taxonomy" id="460087"/>
    <lineage>
        <taxon>Bacteria</taxon>
        <taxon>Bacillati</taxon>
        <taxon>Actinomycetota</taxon>
        <taxon>Actinomycetes</taxon>
        <taxon>Propionibacteriales</taxon>
        <taxon>Kribbellaceae</taxon>
        <taxon>Kribbella</taxon>
    </lineage>
</organism>
<feature type="compositionally biased region" description="Pro residues" evidence="1">
    <location>
        <begin position="15"/>
        <end position="43"/>
    </location>
</feature>
<proteinExistence type="predicted"/>
<name>A0ABP4PYB5_9ACTN</name>
<feature type="compositionally biased region" description="Pro residues" evidence="1">
    <location>
        <begin position="158"/>
        <end position="168"/>
    </location>
</feature>
<accession>A0ABP4PYB5</accession>
<gene>
    <name evidence="2" type="ORF">GCM10009789_56290</name>
</gene>
<protein>
    <submittedName>
        <fullName evidence="2">Uncharacterized protein</fullName>
    </submittedName>
</protein>
<evidence type="ECO:0000313" key="2">
    <source>
        <dbReference type="EMBL" id="GAA1594915.1"/>
    </source>
</evidence>
<feature type="region of interest" description="Disordered" evidence="1">
    <location>
        <begin position="1"/>
        <end position="241"/>
    </location>
</feature>
<sequence length="532" mass="56465">MPIDNTPTKHAPGNHPTPFPPHPTPTPKPTPEPTHPPRTPPRGPNSTHPVLTPPSVLKTEPSTLTEPTHPDPKHPPLTPPFHPVSAPTASTPPTSPALEDPALTPRTSSEPTHPVLRSTLGSDSTPPAFTPPTNPEPTHPLLTPPSGPKPTHRVLTPPSAPEPTPPTTSAPAHPAHPALAATSGPKPTHPVLTPTPDPASAPPPPTRPTSPEPAHRLLPPTSSPRSTHPVFPPTPRLESAHPELMPLSRPEAAHLIRLSLAAAAARALTATYDGAGALTIQPTTASQTTGLSAGLTNLARIVATERRDRWPQLVDTHFDHLTSALLQGPPPIPENPEQHLYQRLIPTSAVQPHLTTDAREFVPGLLSVPSTDTNGTITMYFDPSDLGLTWSAAEQAGLHNLRSLTDNVEYADYDGTQVALLSGTPFTASRALVLDTVLRESLHIENPTHGVLAAMPVRDLLLIHVITDLRAIPALAMMLTLATRCHTTEPGPLTPQIYLATPTAWHPATTHPTAPRLSPHFIALTRTLTDPT</sequence>